<dbReference type="WBParaSite" id="maker-unitig_21693-snap-gene-0.1-mRNA-1">
    <property type="protein sequence ID" value="maker-unitig_21693-snap-gene-0.1-mRNA-1"/>
    <property type="gene ID" value="maker-unitig_21693-snap-gene-0.1"/>
</dbReference>
<dbReference type="AlphaFoldDB" id="A0A1I8F728"/>
<evidence type="ECO:0000256" key="1">
    <source>
        <dbReference type="SAM" id="MobiDB-lite"/>
    </source>
</evidence>
<proteinExistence type="predicted"/>
<feature type="compositionally biased region" description="Basic residues" evidence="1">
    <location>
        <begin position="98"/>
        <end position="108"/>
    </location>
</feature>
<evidence type="ECO:0000313" key="3">
    <source>
        <dbReference type="WBParaSite" id="maker-unitig_21693-snap-gene-0.1-mRNA-1"/>
    </source>
</evidence>
<reference evidence="3" key="1">
    <citation type="submission" date="2016-11" db="UniProtKB">
        <authorList>
            <consortium name="WormBaseParasite"/>
        </authorList>
    </citation>
    <scope>IDENTIFICATION</scope>
</reference>
<organism evidence="2 3">
    <name type="scientific">Macrostomum lignano</name>
    <dbReference type="NCBI Taxonomy" id="282301"/>
    <lineage>
        <taxon>Eukaryota</taxon>
        <taxon>Metazoa</taxon>
        <taxon>Spiralia</taxon>
        <taxon>Lophotrochozoa</taxon>
        <taxon>Platyhelminthes</taxon>
        <taxon>Rhabditophora</taxon>
        <taxon>Macrostomorpha</taxon>
        <taxon>Macrostomida</taxon>
        <taxon>Macrostomidae</taxon>
        <taxon>Macrostomum</taxon>
    </lineage>
</organism>
<keyword evidence="2" id="KW-1185">Reference proteome</keyword>
<feature type="compositionally biased region" description="Basic residues" evidence="1">
    <location>
        <begin position="73"/>
        <end position="84"/>
    </location>
</feature>
<feature type="region of interest" description="Disordered" evidence="1">
    <location>
        <begin position="26"/>
        <end position="133"/>
    </location>
</feature>
<feature type="compositionally biased region" description="Basic and acidic residues" evidence="1">
    <location>
        <begin position="26"/>
        <end position="37"/>
    </location>
</feature>
<accession>A0A1I8F728</accession>
<name>A0A1I8F728_9PLAT</name>
<feature type="compositionally biased region" description="Basic residues" evidence="1">
    <location>
        <begin position="117"/>
        <end position="133"/>
    </location>
</feature>
<dbReference type="Proteomes" id="UP000095280">
    <property type="component" value="Unplaced"/>
</dbReference>
<evidence type="ECO:0000313" key="2">
    <source>
        <dbReference type="Proteomes" id="UP000095280"/>
    </source>
</evidence>
<protein>
    <submittedName>
        <fullName evidence="3">SSU ribosomal protein S11p (S14e)</fullName>
    </submittedName>
</protein>
<sequence>EVHFAVQRQCLESCCCWTGAESSDCAAEREERGRPQHGDGLVQGPLKGRGSERQSVRAGRAGGQPAADTAAGQHRRLHVHRAVRPVRGSGVSDCDCRRRQRSQRRPSRGRLGARLGGAKRNRRAAGSHRWSRG</sequence>